<name>A0ABT4IEL1_9EURY</name>
<feature type="transmembrane region" description="Helical" evidence="1">
    <location>
        <begin position="12"/>
        <end position="31"/>
    </location>
</feature>
<keyword evidence="1" id="KW-1133">Transmembrane helix</keyword>
<organism evidence="2 3">
    <name type="scientific">Methanocorpusculum petauri</name>
    <dbReference type="NCBI Taxonomy" id="3002863"/>
    <lineage>
        <taxon>Archaea</taxon>
        <taxon>Methanobacteriati</taxon>
        <taxon>Methanobacteriota</taxon>
        <taxon>Stenosarchaea group</taxon>
        <taxon>Methanomicrobia</taxon>
        <taxon>Methanomicrobiales</taxon>
        <taxon>Methanocorpusculaceae</taxon>
        <taxon>Methanocorpusculum</taxon>
    </lineage>
</organism>
<accession>A0ABT4IEL1</accession>
<dbReference type="Proteomes" id="UP001141422">
    <property type="component" value="Unassembled WGS sequence"/>
</dbReference>
<protein>
    <submittedName>
        <fullName evidence="2">Uncharacterized protein</fullName>
    </submittedName>
</protein>
<dbReference type="EMBL" id="JAPTGB010000001">
    <property type="protein sequence ID" value="MCZ0859692.1"/>
    <property type="molecule type" value="Genomic_DNA"/>
</dbReference>
<proteinExistence type="predicted"/>
<keyword evidence="3" id="KW-1185">Reference proteome</keyword>
<reference evidence="2" key="1">
    <citation type="submission" date="2022-12" db="EMBL/GenBank/DDBJ databases">
        <title>Isolation and characterisation of novel Methanocorpusculum spp. from native Australian herbivores indicates the genus is ancestrally host-associated.</title>
        <authorList>
            <person name="Volmer J.G."/>
            <person name="Soo R.M."/>
            <person name="Evans P.N."/>
            <person name="Hoedt E.C."/>
            <person name="Astorga Alsina A.L."/>
            <person name="Woodcroft B.J."/>
            <person name="Tyson G.W."/>
            <person name="Hugenholtz P."/>
            <person name="Morrison M."/>
        </authorList>
    </citation>
    <scope>NUCLEOTIDE SEQUENCE</scope>
    <source>
        <strain evidence="2">MG</strain>
    </source>
</reference>
<evidence type="ECO:0000256" key="1">
    <source>
        <dbReference type="SAM" id="Phobius"/>
    </source>
</evidence>
<dbReference type="RefSeq" id="WP_268923914.1">
    <property type="nucleotide sequence ID" value="NZ_JAPTGB010000001.1"/>
</dbReference>
<evidence type="ECO:0000313" key="3">
    <source>
        <dbReference type="Proteomes" id="UP001141422"/>
    </source>
</evidence>
<keyword evidence="1" id="KW-0472">Membrane</keyword>
<evidence type="ECO:0000313" key="2">
    <source>
        <dbReference type="EMBL" id="MCZ0859692.1"/>
    </source>
</evidence>
<comment type="caution">
    <text evidence="2">The sequence shown here is derived from an EMBL/GenBank/DDBJ whole genome shotgun (WGS) entry which is preliminary data.</text>
</comment>
<keyword evidence="1" id="KW-0812">Transmembrane</keyword>
<sequence>MYRSDTIKTIAFFVIVVLIGVLMAICLIQYGNSINISDENTPQLTPNSSVQRTPGLLVVSHGEEIIPEKGTAVVTKMKQIAEENFQYWLAIRTVNVADCRKQGVVITAQYNPPTEITWVDYYGSMIIGSETNVTVEKLMVTIPDNPNWETTLSYFIVVYSPRWSEKYLSNVYVLQVTVKQANELLELIGLDPIPESP</sequence>
<gene>
    <name evidence="2" type="ORF">O0S10_00445</name>
</gene>